<protein>
    <recommendedName>
        <fullName evidence="6">Aminotransferase</fullName>
        <ecNumber evidence="6">2.6.1.-</ecNumber>
    </recommendedName>
</protein>
<dbReference type="Gene3D" id="3.90.1150.10">
    <property type="entry name" value="Aspartate Aminotransferase, domain 1"/>
    <property type="match status" value="1"/>
</dbReference>
<dbReference type="GO" id="GO:0008483">
    <property type="term" value="F:transaminase activity"/>
    <property type="evidence" value="ECO:0007669"/>
    <property type="project" value="UniProtKB-KW"/>
</dbReference>
<evidence type="ECO:0000256" key="2">
    <source>
        <dbReference type="ARBA" id="ARBA00007441"/>
    </source>
</evidence>
<dbReference type="PANTHER" id="PTHR46383:SF1">
    <property type="entry name" value="ASPARTATE AMINOTRANSFERASE"/>
    <property type="match status" value="1"/>
</dbReference>
<dbReference type="InterPro" id="IPR050596">
    <property type="entry name" value="AspAT/PAT-like"/>
</dbReference>
<evidence type="ECO:0000256" key="5">
    <source>
        <dbReference type="ARBA" id="ARBA00022898"/>
    </source>
</evidence>
<dbReference type="InterPro" id="IPR004839">
    <property type="entry name" value="Aminotransferase_I/II_large"/>
</dbReference>
<evidence type="ECO:0000256" key="1">
    <source>
        <dbReference type="ARBA" id="ARBA00001933"/>
    </source>
</evidence>
<gene>
    <name evidence="8" type="ORF">JRV97_09320</name>
</gene>
<keyword evidence="5" id="KW-0663">Pyridoxal phosphate</keyword>
<organism evidence="8 9">
    <name type="scientific">Marinitoga aeolica</name>
    <dbReference type="NCBI Taxonomy" id="2809031"/>
    <lineage>
        <taxon>Bacteria</taxon>
        <taxon>Thermotogati</taxon>
        <taxon>Thermotogota</taxon>
        <taxon>Thermotogae</taxon>
        <taxon>Petrotogales</taxon>
        <taxon>Petrotogaceae</taxon>
        <taxon>Marinitoga</taxon>
    </lineage>
</organism>
<feature type="domain" description="Aminotransferase class I/classII large" evidence="7">
    <location>
        <begin position="27"/>
        <end position="368"/>
    </location>
</feature>
<dbReference type="PANTHER" id="PTHR46383">
    <property type="entry name" value="ASPARTATE AMINOTRANSFERASE"/>
    <property type="match status" value="1"/>
</dbReference>
<dbReference type="Pfam" id="PF00155">
    <property type="entry name" value="Aminotran_1_2"/>
    <property type="match status" value="1"/>
</dbReference>
<reference evidence="8 9" key="1">
    <citation type="submission" date="2021-02" db="EMBL/GenBank/DDBJ databases">
        <title>Characterization of Marinitoga sp. nov. str. BP5-C20A.</title>
        <authorList>
            <person name="Erauso G."/>
            <person name="Postec A."/>
        </authorList>
    </citation>
    <scope>NUCLEOTIDE SEQUENCE [LARGE SCALE GENOMIC DNA]</scope>
    <source>
        <strain evidence="8 9">BP5-C20A</strain>
    </source>
</reference>
<dbReference type="Gene3D" id="3.40.640.10">
    <property type="entry name" value="Type I PLP-dependent aspartate aminotransferase-like (Major domain)"/>
    <property type="match status" value="1"/>
</dbReference>
<dbReference type="PROSITE" id="PS00105">
    <property type="entry name" value="AA_TRANSFER_CLASS_1"/>
    <property type="match status" value="1"/>
</dbReference>
<evidence type="ECO:0000259" key="7">
    <source>
        <dbReference type="Pfam" id="PF00155"/>
    </source>
</evidence>
<dbReference type="EC" id="2.6.1.-" evidence="6"/>
<keyword evidence="3 6" id="KW-0032">Aminotransferase</keyword>
<comment type="cofactor">
    <cofactor evidence="1 6">
        <name>pyridoxal 5'-phosphate</name>
        <dbReference type="ChEBI" id="CHEBI:597326"/>
    </cofactor>
</comment>
<evidence type="ECO:0000313" key="8">
    <source>
        <dbReference type="EMBL" id="WGS64562.1"/>
    </source>
</evidence>
<evidence type="ECO:0000256" key="6">
    <source>
        <dbReference type="RuleBase" id="RU000481"/>
    </source>
</evidence>
<sequence length="372" mass="42606">MKFVDKIPISKTIEINTLAKKLIEDGKDVINLTAGEPDFPTPNIIKEKAKEALEKNFTNYTDSKGIPELRESISRMLYKKDIHFLPNEILVTNGGKQALFNTFLSILDREDEVILFSPFWVSYVPGILLTGAKPVILKTEFENNFLPDINKLRKLVTSKTKAILVNSPNNPTGVIYPEEIVIEISRIANENKIFVITDEVYDFLVYEDNFSSFAKYVDKNQLIYINSFSKSYSMTGWRIGFVALKNQLIYNRIVKIQGHSITSVNSIAQYASTVIDEVDNSYMLKEFKKRRDFVISKSREIGLTFVNPKGAFYLFFKSPIEDDSLFCKTILEEKLIALIPGSAFNEKGFVRLSFTNSIEKLEEGFRRIKEFV</sequence>
<proteinExistence type="inferred from homology"/>
<dbReference type="InterPro" id="IPR015424">
    <property type="entry name" value="PyrdxlP-dep_Trfase"/>
</dbReference>
<dbReference type="EMBL" id="CP069362">
    <property type="protein sequence ID" value="WGS64562.1"/>
    <property type="molecule type" value="Genomic_DNA"/>
</dbReference>
<dbReference type="CDD" id="cd00609">
    <property type="entry name" value="AAT_like"/>
    <property type="match status" value="1"/>
</dbReference>
<evidence type="ECO:0000313" key="9">
    <source>
        <dbReference type="Proteomes" id="UP001232493"/>
    </source>
</evidence>
<dbReference type="InterPro" id="IPR015422">
    <property type="entry name" value="PyrdxlP-dep_Trfase_small"/>
</dbReference>
<evidence type="ECO:0000256" key="4">
    <source>
        <dbReference type="ARBA" id="ARBA00022679"/>
    </source>
</evidence>
<name>A0ABY8PPK3_9BACT</name>
<dbReference type="InterPro" id="IPR015421">
    <property type="entry name" value="PyrdxlP-dep_Trfase_major"/>
</dbReference>
<dbReference type="SUPFAM" id="SSF53383">
    <property type="entry name" value="PLP-dependent transferases"/>
    <property type="match status" value="1"/>
</dbReference>
<comment type="similarity">
    <text evidence="2 6">Belongs to the class-I pyridoxal-phosphate-dependent aminotransferase family.</text>
</comment>
<evidence type="ECO:0000256" key="3">
    <source>
        <dbReference type="ARBA" id="ARBA00022576"/>
    </source>
</evidence>
<dbReference type="Proteomes" id="UP001232493">
    <property type="component" value="Chromosome"/>
</dbReference>
<dbReference type="InterPro" id="IPR004838">
    <property type="entry name" value="NHTrfase_class1_PyrdxlP-BS"/>
</dbReference>
<accession>A0ABY8PPK3</accession>
<keyword evidence="9" id="KW-1185">Reference proteome</keyword>
<keyword evidence="4 6" id="KW-0808">Transferase</keyword>